<proteinExistence type="inferred from homology"/>
<dbReference type="AlphaFoldDB" id="A0A854QMZ3"/>
<sequence length="236" mass="25190">MPQELVFPPPEEPSILSLPLPHPDAYPGEPREYALALIQRKDAIQKEIDVLNDILSSHGATASTSLLDNEGYPRGDLDIYAIRHARSSLVRLQNDRQTVTDLIATALQDAFAASSSTSVQQPNGNVFIPSSLTNGYSARTRETPWPERAVAKVNTVAVNSPASEAGLKAQDVIYSFAGINHTSPGGLQAIGAAVAQSEGTPLPLLIMRGQERLQLTLIPRSGWGGRGSLGCHILPA</sequence>
<evidence type="ECO:0000256" key="2">
    <source>
        <dbReference type="ARBA" id="ARBA00023186"/>
    </source>
</evidence>
<name>A0A854QMZ3_CRYNE</name>
<dbReference type="InterPro" id="IPR040815">
    <property type="entry name" value="Nas2_N"/>
</dbReference>
<dbReference type="InterPro" id="IPR036034">
    <property type="entry name" value="PDZ_sf"/>
</dbReference>
<comment type="similarity">
    <text evidence="1">Belongs to the proteasome subunit p27 family.</text>
</comment>
<dbReference type="InterPro" id="IPR041489">
    <property type="entry name" value="PDZ_6"/>
</dbReference>
<dbReference type="Proteomes" id="UP000199727">
    <property type="component" value="Unassembled WGS sequence"/>
</dbReference>
<keyword evidence="2" id="KW-0143">Chaperone</keyword>
<dbReference type="InterPro" id="IPR035269">
    <property type="entry name" value="PSMD9"/>
</dbReference>
<feature type="domain" description="PDZ" evidence="4">
    <location>
        <begin position="153"/>
        <end position="206"/>
    </location>
</feature>
<evidence type="ECO:0000256" key="1">
    <source>
        <dbReference type="ARBA" id="ARBA00005256"/>
    </source>
</evidence>
<dbReference type="PANTHER" id="PTHR12651">
    <property type="entry name" value="26S PROTEASOME NON-ATPASE REGULATORY SUBUNIT 9"/>
    <property type="match status" value="1"/>
</dbReference>
<dbReference type="EMBL" id="AMKT01000007">
    <property type="protein sequence ID" value="OXG29909.1"/>
    <property type="molecule type" value="Genomic_DNA"/>
</dbReference>
<dbReference type="OrthoDB" id="72325at2759"/>
<dbReference type="GO" id="GO:0005634">
    <property type="term" value="C:nucleus"/>
    <property type="evidence" value="ECO:0007669"/>
    <property type="project" value="TreeGrafter"/>
</dbReference>
<dbReference type="PANTHER" id="PTHR12651:SF1">
    <property type="entry name" value="26S PROTEASOME NON-ATPASE REGULATORY SUBUNIT 9"/>
    <property type="match status" value="1"/>
</dbReference>
<evidence type="ECO:0000259" key="4">
    <source>
        <dbReference type="Pfam" id="PF17820"/>
    </source>
</evidence>
<keyword evidence="6" id="KW-0647">Proteasome</keyword>
<dbReference type="GO" id="GO:0000502">
    <property type="term" value="C:proteasome complex"/>
    <property type="evidence" value="ECO:0007669"/>
    <property type="project" value="UniProtKB-KW"/>
</dbReference>
<evidence type="ECO:0000313" key="7">
    <source>
        <dbReference type="Proteomes" id="UP000199727"/>
    </source>
</evidence>
<protein>
    <recommendedName>
        <fullName evidence="3">Probable 26S proteasome regulatory subunit p27</fullName>
    </recommendedName>
</protein>
<dbReference type="GO" id="GO:0070682">
    <property type="term" value="P:proteasome regulatory particle assembly"/>
    <property type="evidence" value="ECO:0007669"/>
    <property type="project" value="InterPro"/>
</dbReference>
<dbReference type="FunFam" id="2.30.42.10:FF:000107">
    <property type="entry name" value="26S proteasome non-ATPase regulatory subunit 9"/>
    <property type="match status" value="1"/>
</dbReference>
<dbReference type="SUPFAM" id="SSF50156">
    <property type="entry name" value="PDZ domain-like"/>
    <property type="match status" value="1"/>
</dbReference>
<dbReference type="Pfam" id="PF18265">
    <property type="entry name" value="Nas2_N"/>
    <property type="match status" value="1"/>
</dbReference>
<dbReference type="Gene3D" id="6.10.140.1710">
    <property type="match status" value="1"/>
</dbReference>
<reference evidence="6 7" key="1">
    <citation type="submission" date="2017-06" db="EMBL/GenBank/DDBJ databases">
        <title>Global population genomics of the pathogenic fungus Cryptococcus neoformans var. grubii.</title>
        <authorList>
            <person name="Cuomo C."/>
            <person name="Litvintseva A."/>
            <person name="Chen Y."/>
            <person name="Young S."/>
            <person name="Zeng Q."/>
            <person name="Chapman S."/>
            <person name="Gujja S."/>
            <person name="Saif S."/>
            <person name="Birren B."/>
        </authorList>
    </citation>
    <scope>NUCLEOTIDE SEQUENCE [LARGE SCALE GENOMIC DNA]</scope>
    <source>
        <strain evidence="6 7">Tu259-1</strain>
    </source>
</reference>
<evidence type="ECO:0000313" key="6">
    <source>
        <dbReference type="EMBL" id="OXG29909.1"/>
    </source>
</evidence>
<evidence type="ECO:0000259" key="5">
    <source>
        <dbReference type="Pfam" id="PF18265"/>
    </source>
</evidence>
<evidence type="ECO:0000256" key="3">
    <source>
        <dbReference type="ARBA" id="ARBA00068021"/>
    </source>
</evidence>
<dbReference type="Gene3D" id="2.30.42.10">
    <property type="match status" value="1"/>
</dbReference>
<gene>
    <name evidence="6" type="ORF">C361_00343</name>
</gene>
<comment type="caution">
    <text evidence="6">The sequence shown here is derived from an EMBL/GenBank/DDBJ whole genome shotgun (WGS) entry which is preliminary data.</text>
</comment>
<organism evidence="6 7">
    <name type="scientific">Cryptococcus neoformans Tu259-1</name>
    <dbReference type="NCBI Taxonomy" id="1230072"/>
    <lineage>
        <taxon>Eukaryota</taxon>
        <taxon>Fungi</taxon>
        <taxon>Dikarya</taxon>
        <taxon>Basidiomycota</taxon>
        <taxon>Agaricomycotina</taxon>
        <taxon>Tremellomycetes</taxon>
        <taxon>Tremellales</taxon>
        <taxon>Cryptococcaceae</taxon>
        <taxon>Cryptococcus</taxon>
        <taxon>Cryptococcus neoformans species complex</taxon>
    </lineage>
</organism>
<feature type="domain" description="Nas2 N-terminal" evidence="5">
    <location>
        <begin position="36"/>
        <end position="112"/>
    </location>
</feature>
<dbReference type="Pfam" id="PF17820">
    <property type="entry name" value="PDZ_6"/>
    <property type="match status" value="1"/>
</dbReference>
<dbReference type="GO" id="GO:0005737">
    <property type="term" value="C:cytoplasm"/>
    <property type="evidence" value="ECO:0007669"/>
    <property type="project" value="TreeGrafter"/>
</dbReference>
<accession>A0A854QMZ3</accession>